<keyword evidence="2" id="KW-1185">Reference proteome</keyword>
<comment type="caution">
    <text evidence="1">The sequence shown here is derived from an EMBL/GenBank/DDBJ whole genome shotgun (WGS) entry which is preliminary data.</text>
</comment>
<evidence type="ECO:0000313" key="1">
    <source>
        <dbReference type="EMBL" id="MFC6039788.1"/>
    </source>
</evidence>
<evidence type="ECO:0000313" key="2">
    <source>
        <dbReference type="Proteomes" id="UP001596170"/>
    </source>
</evidence>
<organism evidence="1 2">
    <name type="scientific">Paenisporosarcina macmurdoensis</name>
    <dbReference type="NCBI Taxonomy" id="212659"/>
    <lineage>
        <taxon>Bacteria</taxon>
        <taxon>Bacillati</taxon>
        <taxon>Bacillota</taxon>
        <taxon>Bacilli</taxon>
        <taxon>Bacillales</taxon>
        <taxon>Caryophanaceae</taxon>
        <taxon>Paenisporosarcina</taxon>
    </lineage>
</organism>
<sequence>MELGGNWIVATILVKVATITLKVTIKITKVATLSTKVATIENLEQHLKNGHIDLNISFINNWRI</sequence>
<dbReference type="RefSeq" id="WP_377733960.1">
    <property type="nucleotide sequence ID" value="NZ_JBHSRI010000018.1"/>
</dbReference>
<accession>A0ABW1L8T3</accession>
<proteinExistence type="predicted"/>
<protein>
    <submittedName>
        <fullName evidence="1">Uncharacterized protein</fullName>
    </submittedName>
</protein>
<dbReference type="Proteomes" id="UP001596170">
    <property type="component" value="Unassembled WGS sequence"/>
</dbReference>
<reference evidence="2" key="1">
    <citation type="journal article" date="2019" name="Int. J. Syst. Evol. Microbiol.">
        <title>The Global Catalogue of Microorganisms (GCM) 10K type strain sequencing project: providing services to taxonomists for standard genome sequencing and annotation.</title>
        <authorList>
            <consortium name="The Broad Institute Genomics Platform"/>
            <consortium name="The Broad Institute Genome Sequencing Center for Infectious Disease"/>
            <person name="Wu L."/>
            <person name="Ma J."/>
        </authorList>
    </citation>
    <scope>NUCLEOTIDE SEQUENCE [LARGE SCALE GENOMIC DNA]</scope>
    <source>
        <strain evidence="2">CCUG 54527</strain>
    </source>
</reference>
<name>A0ABW1L8T3_9BACL</name>
<dbReference type="EMBL" id="JBHSRI010000018">
    <property type="protein sequence ID" value="MFC6039788.1"/>
    <property type="molecule type" value="Genomic_DNA"/>
</dbReference>
<gene>
    <name evidence="1" type="ORF">ACFPYN_10195</name>
</gene>